<accession>A0A176WQX0</accession>
<dbReference type="CDD" id="cd05247">
    <property type="entry name" value="UDP_G4E_1_SDR_e"/>
    <property type="match status" value="1"/>
</dbReference>
<keyword evidence="7" id="KW-0119">Carbohydrate metabolism</keyword>
<evidence type="ECO:0000259" key="9">
    <source>
        <dbReference type="Pfam" id="PF01370"/>
    </source>
</evidence>
<proteinExistence type="inferred from homology"/>
<gene>
    <name evidence="10" type="ORF">AXG93_1864s1280</name>
</gene>
<evidence type="ECO:0000256" key="7">
    <source>
        <dbReference type="ARBA" id="ARBA00023144"/>
    </source>
</evidence>
<dbReference type="InterPro" id="IPR005886">
    <property type="entry name" value="UDP_G4E"/>
</dbReference>
<dbReference type="GO" id="GO:0003978">
    <property type="term" value="F:UDP-glucose 4-epimerase activity"/>
    <property type="evidence" value="ECO:0007669"/>
    <property type="project" value="UniProtKB-EC"/>
</dbReference>
<dbReference type="GO" id="GO:0006012">
    <property type="term" value="P:galactose metabolic process"/>
    <property type="evidence" value="ECO:0007669"/>
    <property type="project" value="UniProtKB-KW"/>
</dbReference>
<dbReference type="NCBIfam" id="TIGR01179">
    <property type="entry name" value="galE"/>
    <property type="match status" value="1"/>
</dbReference>
<comment type="caution">
    <text evidence="10">The sequence shown here is derived from an EMBL/GenBank/DDBJ whole genome shotgun (WGS) entry which is preliminary data.</text>
</comment>
<evidence type="ECO:0000256" key="8">
    <source>
        <dbReference type="ARBA" id="ARBA00023235"/>
    </source>
</evidence>
<keyword evidence="7" id="KW-0299">Galactose metabolism</keyword>
<evidence type="ECO:0000256" key="6">
    <source>
        <dbReference type="ARBA" id="ARBA00023027"/>
    </source>
</evidence>
<comment type="cofactor">
    <cofactor evidence="2">
        <name>NAD(+)</name>
        <dbReference type="ChEBI" id="CHEBI:57540"/>
    </cofactor>
</comment>
<dbReference type="Pfam" id="PF01370">
    <property type="entry name" value="Epimerase"/>
    <property type="match status" value="1"/>
</dbReference>
<evidence type="ECO:0000313" key="11">
    <source>
        <dbReference type="Proteomes" id="UP000077202"/>
    </source>
</evidence>
<keyword evidence="11" id="KW-1185">Reference proteome</keyword>
<dbReference type="SUPFAM" id="SSF51735">
    <property type="entry name" value="NAD(P)-binding Rossmann-fold domains"/>
    <property type="match status" value="1"/>
</dbReference>
<name>A0A176WQX0_MARPO</name>
<dbReference type="AlphaFoldDB" id="A0A176WQX0"/>
<organism evidence="10 11">
    <name type="scientific">Marchantia polymorpha subsp. ruderalis</name>
    <dbReference type="NCBI Taxonomy" id="1480154"/>
    <lineage>
        <taxon>Eukaryota</taxon>
        <taxon>Viridiplantae</taxon>
        <taxon>Streptophyta</taxon>
        <taxon>Embryophyta</taxon>
        <taxon>Marchantiophyta</taxon>
        <taxon>Marchantiopsida</taxon>
        <taxon>Marchantiidae</taxon>
        <taxon>Marchantiales</taxon>
        <taxon>Marchantiaceae</taxon>
        <taxon>Marchantia</taxon>
    </lineage>
</organism>
<dbReference type="InterPro" id="IPR001509">
    <property type="entry name" value="Epimerase_deHydtase"/>
</dbReference>
<feature type="domain" description="NAD-dependent epimerase/dehydratase" evidence="9">
    <location>
        <begin position="19"/>
        <end position="327"/>
    </location>
</feature>
<dbReference type="Proteomes" id="UP000077202">
    <property type="component" value="Unassembled WGS sequence"/>
</dbReference>
<dbReference type="PANTHER" id="PTHR43725:SF47">
    <property type="entry name" value="UDP-GLUCOSE 4-EPIMERASE"/>
    <property type="match status" value="1"/>
</dbReference>
<protein>
    <recommendedName>
        <fullName evidence="5">UDP-glucose 4-epimerase</fullName>
        <ecNumber evidence="5">5.1.3.2</ecNumber>
    </recommendedName>
</protein>
<evidence type="ECO:0000256" key="1">
    <source>
        <dbReference type="ARBA" id="ARBA00000083"/>
    </source>
</evidence>
<evidence type="ECO:0000256" key="4">
    <source>
        <dbReference type="ARBA" id="ARBA00007637"/>
    </source>
</evidence>
<reference evidence="10" key="1">
    <citation type="submission" date="2016-03" db="EMBL/GenBank/DDBJ databases">
        <title>Mechanisms controlling the formation of the plant cell surface in tip-growing cells are functionally conserved among land plants.</title>
        <authorList>
            <person name="Honkanen S."/>
            <person name="Jones V.A."/>
            <person name="Morieri G."/>
            <person name="Champion C."/>
            <person name="Hetherington A.J."/>
            <person name="Kelly S."/>
            <person name="Saint-Marcoux D."/>
            <person name="Proust H."/>
            <person name="Prescott H."/>
            <person name="Dolan L."/>
        </authorList>
    </citation>
    <scope>NUCLEOTIDE SEQUENCE [LARGE SCALE GENOMIC DNA]</scope>
    <source>
        <tissue evidence="10">Whole gametophyte</tissue>
    </source>
</reference>
<evidence type="ECO:0000256" key="2">
    <source>
        <dbReference type="ARBA" id="ARBA00001911"/>
    </source>
</evidence>
<dbReference type="EC" id="5.1.3.2" evidence="5"/>
<comment type="pathway">
    <text evidence="3">Carbohydrate metabolism; galactose metabolism.</text>
</comment>
<keyword evidence="6" id="KW-0520">NAD</keyword>
<evidence type="ECO:0000256" key="3">
    <source>
        <dbReference type="ARBA" id="ARBA00004947"/>
    </source>
</evidence>
<evidence type="ECO:0000313" key="10">
    <source>
        <dbReference type="EMBL" id="OAE35001.1"/>
    </source>
</evidence>
<dbReference type="EMBL" id="LVLJ01000293">
    <property type="protein sequence ID" value="OAE35001.1"/>
    <property type="molecule type" value="Genomic_DNA"/>
</dbReference>
<evidence type="ECO:0000256" key="5">
    <source>
        <dbReference type="ARBA" id="ARBA00013189"/>
    </source>
</evidence>
<dbReference type="GO" id="GO:0005829">
    <property type="term" value="C:cytosol"/>
    <property type="evidence" value="ECO:0007669"/>
    <property type="project" value="TreeGrafter"/>
</dbReference>
<comment type="similarity">
    <text evidence="4">Belongs to the NAD(P)-dependent epimerase/dehydratase family.</text>
</comment>
<comment type="catalytic activity">
    <reaction evidence="1">
        <text>UDP-alpha-D-glucose = UDP-alpha-D-galactose</text>
        <dbReference type="Rhea" id="RHEA:22168"/>
        <dbReference type="ChEBI" id="CHEBI:58885"/>
        <dbReference type="ChEBI" id="CHEBI:66914"/>
        <dbReference type="EC" id="5.1.3.2"/>
    </reaction>
</comment>
<dbReference type="InterPro" id="IPR036291">
    <property type="entry name" value="NAD(P)-bd_dom_sf"/>
</dbReference>
<dbReference type="Gene3D" id="3.90.25.10">
    <property type="entry name" value="UDP-galactose 4-epimerase, domain 1"/>
    <property type="match status" value="1"/>
</dbReference>
<sequence>MNYQSRKMMNGGSHNERCILVTGGAGYIGSHTALQLLLEGYKVVIIDNLDNSEEEAVKRVVELAGPKNGLNLYFYKVNVVTLSQCKLSAVVCWSELRPQSVLGHVLIMRPSKVSFLRLTDHGINQNHGLFSVQVDICKKDALERYFQLFRFDAVIHFAGLKAVGESVAKPLHYYFNNLVGTLNLLELMANYGCKKLVFSSSATVYGQPASVPCTEDFPVEAMNPYGRTKLFIEEISRDLQKADPDWRIILLRYFNPVGAHPSGLIGEDPRGVPNNLMPYVQQVAVGRRTELTVFGNDYNTKDGTGVRDFIHVQDLATGHSAALQKLFNCSDIGCTAYNLGTGRGTSVFEMVAAFERACGKKIPLRIADRRPGDASEVYAATEKAETELGWKAQNGIDEMCRDQWNWASKNPWGYRPAHSDVRQAVKEPLYSKAYGAIAHVDVVAHGTSEQTLVVKGCPVKGSS</sequence>
<dbReference type="Gene3D" id="3.40.50.720">
    <property type="entry name" value="NAD(P)-binding Rossmann-like Domain"/>
    <property type="match status" value="2"/>
</dbReference>
<dbReference type="PANTHER" id="PTHR43725">
    <property type="entry name" value="UDP-GLUCOSE 4-EPIMERASE"/>
    <property type="match status" value="1"/>
</dbReference>
<keyword evidence="8" id="KW-0413">Isomerase</keyword>